<evidence type="ECO:0000313" key="3">
    <source>
        <dbReference type="EMBL" id="KAG7469254.1"/>
    </source>
</evidence>
<feature type="signal peptide" evidence="2">
    <location>
        <begin position="1"/>
        <end position="25"/>
    </location>
</feature>
<comment type="caution">
    <text evidence="3">The sequence shown here is derived from an EMBL/GenBank/DDBJ whole genome shotgun (WGS) entry which is preliminary data.</text>
</comment>
<feature type="compositionally biased region" description="Polar residues" evidence="1">
    <location>
        <begin position="33"/>
        <end position="45"/>
    </location>
</feature>
<reference evidence="3" key="1">
    <citation type="submission" date="2021-01" db="EMBL/GenBank/DDBJ databases">
        <authorList>
            <person name="Zahm M."/>
            <person name="Roques C."/>
            <person name="Cabau C."/>
            <person name="Klopp C."/>
            <person name="Donnadieu C."/>
            <person name="Jouanno E."/>
            <person name="Lampietro C."/>
            <person name="Louis A."/>
            <person name="Herpin A."/>
            <person name="Echchiki A."/>
            <person name="Berthelot C."/>
            <person name="Parey E."/>
            <person name="Roest-Crollius H."/>
            <person name="Braasch I."/>
            <person name="Postlethwait J."/>
            <person name="Bobe J."/>
            <person name="Montfort J."/>
            <person name="Bouchez O."/>
            <person name="Begum T."/>
            <person name="Mejri S."/>
            <person name="Adams A."/>
            <person name="Chen W.-J."/>
            <person name="Guiguen Y."/>
        </authorList>
    </citation>
    <scope>NUCLEOTIDE SEQUENCE</scope>
    <source>
        <strain evidence="3">YG-15Mar2019-1</strain>
        <tissue evidence="3">Brain</tissue>
    </source>
</reference>
<evidence type="ECO:0000256" key="2">
    <source>
        <dbReference type="SAM" id="SignalP"/>
    </source>
</evidence>
<name>A0A9D3PUS3_MEGAT</name>
<protein>
    <submittedName>
        <fullName evidence="3">Uncharacterized protein</fullName>
    </submittedName>
</protein>
<keyword evidence="2" id="KW-0732">Signal</keyword>
<accession>A0A9D3PUS3</accession>
<evidence type="ECO:0000313" key="4">
    <source>
        <dbReference type="Proteomes" id="UP001046870"/>
    </source>
</evidence>
<feature type="region of interest" description="Disordered" evidence="1">
    <location>
        <begin position="31"/>
        <end position="57"/>
    </location>
</feature>
<proteinExistence type="predicted"/>
<organism evidence="3 4">
    <name type="scientific">Megalops atlanticus</name>
    <name type="common">Tarpon</name>
    <name type="synonym">Clupea gigantea</name>
    <dbReference type="NCBI Taxonomy" id="7932"/>
    <lineage>
        <taxon>Eukaryota</taxon>
        <taxon>Metazoa</taxon>
        <taxon>Chordata</taxon>
        <taxon>Craniata</taxon>
        <taxon>Vertebrata</taxon>
        <taxon>Euteleostomi</taxon>
        <taxon>Actinopterygii</taxon>
        <taxon>Neopterygii</taxon>
        <taxon>Teleostei</taxon>
        <taxon>Elopiformes</taxon>
        <taxon>Megalopidae</taxon>
        <taxon>Megalops</taxon>
    </lineage>
</organism>
<dbReference type="AlphaFoldDB" id="A0A9D3PUS3"/>
<dbReference type="EMBL" id="JAFDVH010000010">
    <property type="protein sequence ID" value="KAG7469254.1"/>
    <property type="molecule type" value="Genomic_DNA"/>
</dbReference>
<sequence length="145" mass="16261">MELVQRMALRTLLLVVCVLVMFTEQDEEVPEQLSRTVDPTTTQNIPARGDTATLPEDKSQALNTGQNRGGCYCNRKKSGVLDPGCSCKRATKFRKGNRNKKTRPGQSRTWPVAKKLCEKRNVRSKKCLKKVREGSKANQLISTPI</sequence>
<keyword evidence="4" id="KW-1185">Reference proteome</keyword>
<evidence type="ECO:0000256" key="1">
    <source>
        <dbReference type="SAM" id="MobiDB-lite"/>
    </source>
</evidence>
<feature type="chain" id="PRO_5038800755" evidence="2">
    <location>
        <begin position="26"/>
        <end position="145"/>
    </location>
</feature>
<dbReference type="Proteomes" id="UP001046870">
    <property type="component" value="Chromosome 10"/>
</dbReference>
<gene>
    <name evidence="3" type="ORF">MATL_G00127080</name>
</gene>